<dbReference type="InterPro" id="IPR036390">
    <property type="entry name" value="WH_DNA-bd_sf"/>
</dbReference>
<dbReference type="SUPFAM" id="SSF46785">
    <property type="entry name" value="Winged helix' DNA-binding domain"/>
    <property type="match status" value="1"/>
</dbReference>
<evidence type="ECO:0000256" key="1">
    <source>
        <dbReference type="ARBA" id="ARBA00023015"/>
    </source>
</evidence>
<dbReference type="RefSeq" id="WP_088992018.1">
    <property type="nucleotide sequence ID" value="NZ_LT607750.1"/>
</dbReference>
<dbReference type="EMBL" id="LT607750">
    <property type="protein sequence ID" value="SCG35904.1"/>
    <property type="molecule type" value="Genomic_DNA"/>
</dbReference>
<accession>A0A1C5GQ26</accession>
<sequence length="130" mass="14225">MTDRPPPISRAYQDIDDAGCRVFQDALELVGRRWTGAILLAAARGARRFGEYRVAVTGISDRLLAQRLKELEADGLIERTVIPTSPVQVRYAPTRDGAELMRVLQPLVDWGHRHRGRVAGGPPGAGDGGR</sequence>
<dbReference type="PROSITE" id="PS51118">
    <property type="entry name" value="HTH_HXLR"/>
    <property type="match status" value="1"/>
</dbReference>
<dbReference type="Gene3D" id="1.10.10.10">
    <property type="entry name" value="Winged helix-like DNA-binding domain superfamily/Winged helix DNA-binding domain"/>
    <property type="match status" value="1"/>
</dbReference>
<feature type="domain" description="HTH hxlR-type" evidence="4">
    <location>
        <begin position="20"/>
        <end position="119"/>
    </location>
</feature>
<keyword evidence="6" id="KW-1185">Reference proteome</keyword>
<organism evidence="5 6">
    <name type="scientific">Micromonospora echinaurantiaca</name>
    <dbReference type="NCBI Taxonomy" id="47857"/>
    <lineage>
        <taxon>Bacteria</taxon>
        <taxon>Bacillati</taxon>
        <taxon>Actinomycetota</taxon>
        <taxon>Actinomycetes</taxon>
        <taxon>Micromonosporales</taxon>
        <taxon>Micromonosporaceae</taxon>
        <taxon>Micromonospora</taxon>
    </lineage>
</organism>
<dbReference type="Proteomes" id="UP000198217">
    <property type="component" value="Chromosome I"/>
</dbReference>
<dbReference type="AlphaFoldDB" id="A0A1C5GQ26"/>
<dbReference type="Pfam" id="PF01638">
    <property type="entry name" value="HxlR"/>
    <property type="match status" value="1"/>
</dbReference>
<keyword evidence="1" id="KW-0805">Transcription regulation</keyword>
<dbReference type="GO" id="GO:0003677">
    <property type="term" value="F:DNA binding"/>
    <property type="evidence" value="ECO:0007669"/>
    <property type="project" value="UniProtKB-KW"/>
</dbReference>
<evidence type="ECO:0000313" key="6">
    <source>
        <dbReference type="Proteomes" id="UP000198217"/>
    </source>
</evidence>
<dbReference type="PANTHER" id="PTHR33204:SF37">
    <property type="entry name" value="HTH-TYPE TRANSCRIPTIONAL REGULATOR YODB"/>
    <property type="match status" value="1"/>
</dbReference>
<proteinExistence type="predicted"/>
<dbReference type="PANTHER" id="PTHR33204">
    <property type="entry name" value="TRANSCRIPTIONAL REGULATOR, MARR FAMILY"/>
    <property type="match status" value="1"/>
</dbReference>
<keyword evidence="2" id="KW-0238">DNA-binding</keyword>
<evidence type="ECO:0000256" key="3">
    <source>
        <dbReference type="ARBA" id="ARBA00023163"/>
    </source>
</evidence>
<gene>
    <name evidence="5" type="ORF">GA0070609_0170</name>
</gene>
<evidence type="ECO:0000256" key="2">
    <source>
        <dbReference type="ARBA" id="ARBA00023125"/>
    </source>
</evidence>
<protein>
    <submittedName>
        <fullName evidence="5">Transcriptional regulator, HxlR family</fullName>
    </submittedName>
</protein>
<keyword evidence="3" id="KW-0804">Transcription</keyword>
<evidence type="ECO:0000313" key="5">
    <source>
        <dbReference type="EMBL" id="SCG35904.1"/>
    </source>
</evidence>
<evidence type="ECO:0000259" key="4">
    <source>
        <dbReference type="PROSITE" id="PS51118"/>
    </source>
</evidence>
<dbReference type="InterPro" id="IPR002577">
    <property type="entry name" value="HTH_HxlR"/>
</dbReference>
<dbReference type="InterPro" id="IPR036388">
    <property type="entry name" value="WH-like_DNA-bd_sf"/>
</dbReference>
<reference evidence="5 6" key="1">
    <citation type="submission" date="2016-06" db="EMBL/GenBank/DDBJ databases">
        <authorList>
            <person name="Kjaerup R.B."/>
            <person name="Dalgaard T.S."/>
            <person name="Juul-Madsen H.R."/>
        </authorList>
    </citation>
    <scope>NUCLEOTIDE SEQUENCE [LARGE SCALE GENOMIC DNA]</scope>
    <source>
        <strain evidence="5 6">DSM 43904</strain>
    </source>
</reference>
<name>A0A1C5GQ26_9ACTN</name>